<evidence type="ECO:0000313" key="6">
    <source>
        <dbReference type="EMBL" id="KAF2107187.1"/>
    </source>
</evidence>
<comment type="subcellular location">
    <subcellularLocation>
        <location evidence="2">Cell envelope</location>
    </subcellularLocation>
</comment>
<dbReference type="PANTHER" id="PTHR16631">
    <property type="entry name" value="GLUCAN 1,3-BETA-GLUCOSIDASE"/>
    <property type="match status" value="1"/>
</dbReference>
<keyword evidence="7" id="KW-1185">Reference proteome</keyword>
<dbReference type="GO" id="GO:0009277">
    <property type="term" value="C:fungal-type cell wall"/>
    <property type="evidence" value="ECO:0007669"/>
    <property type="project" value="TreeGrafter"/>
</dbReference>
<dbReference type="GO" id="GO:0005576">
    <property type="term" value="C:extracellular region"/>
    <property type="evidence" value="ECO:0007669"/>
    <property type="project" value="TreeGrafter"/>
</dbReference>
<proteinExistence type="inferred from homology"/>
<name>A0A6A5YLH9_9PLEO</name>
<evidence type="ECO:0000256" key="2">
    <source>
        <dbReference type="ARBA" id="ARBA00004196"/>
    </source>
</evidence>
<dbReference type="Gene3D" id="3.20.20.80">
    <property type="entry name" value="Glycosidases"/>
    <property type="match status" value="1"/>
</dbReference>
<comment type="similarity">
    <text evidence="3">Belongs to the glycosyl hydrolase 17 family.</text>
</comment>
<dbReference type="SUPFAM" id="SSF51445">
    <property type="entry name" value="(Trans)glycosidases"/>
    <property type="match status" value="1"/>
</dbReference>
<feature type="non-terminal residue" evidence="6">
    <location>
        <position position="1"/>
    </location>
</feature>
<evidence type="ECO:0000256" key="1">
    <source>
        <dbReference type="ARBA" id="ARBA00000382"/>
    </source>
</evidence>
<dbReference type="AlphaFoldDB" id="A0A6A5YLH9"/>
<evidence type="ECO:0000256" key="3">
    <source>
        <dbReference type="ARBA" id="ARBA00008773"/>
    </source>
</evidence>
<organism evidence="6 7">
    <name type="scientific">Lophiotrema nucula</name>
    <dbReference type="NCBI Taxonomy" id="690887"/>
    <lineage>
        <taxon>Eukaryota</taxon>
        <taxon>Fungi</taxon>
        <taxon>Dikarya</taxon>
        <taxon>Ascomycota</taxon>
        <taxon>Pezizomycotina</taxon>
        <taxon>Dothideomycetes</taxon>
        <taxon>Pleosporomycetidae</taxon>
        <taxon>Pleosporales</taxon>
        <taxon>Lophiotremataceae</taxon>
        <taxon>Lophiotrema</taxon>
    </lineage>
</organism>
<evidence type="ECO:0000313" key="7">
    <source>
        <dbReference type="Proteomes" id="UP000799770"/>
    </source>
</evidence>
<sequence length="265" mass="28794">GFSYGAFWTNKTAKYKADFARQFNLAKSLQTSVSLNSARLFTCVQWNTKDDPIQAFEAAIDTDTTLLLGLYNIGDDTIFANEVSALEKGLQQHGQKLANLIVGISVGNEDIYRNSSECKSGDSSGQNCLWSASADVVTAKVNLIRSEFQSGAPFANYFNTIPPIGHTDVAQRAGEVEGVDFAGTTIYPFHAAKGVANAKGDFLGAYDMVKANAGGLEVWVTETGWPVAGDTKGQSIPGVEYLQTYWKDVGCSIFGTYNVWWFELE</sequence>
<comment type="catalytic activity">
    <reaction evidence="1">
        <text>Hydrolysis of (1-&gt;3)-beta-D-glucosidic linkages in (1-&gt;3)-beta-D-glucans.</text>
        <dbReference type="EC" id="3.2.1.39"/>
    </reaction>
</comment>
<dbReference type="EC" id="3.2.1.39" evidence="4"/>
<dbReference type="GO" id="GO:0071555">
    <property type="term" value="P:cell wall organization"/>
    <property type="evidence" value="ECO:0007669"/>
    <property type="project" value="TreeGrafter"/>
</dbReference>
<protein>
    <recommendedName>
        <fullName evidence="4">glucan endo-1,3-beta-D-glucosidase</fullName>
        <ecNumber evidence="4">3.2.1.39</ecNumber>
    </recommendedName>
</protein>
<evidence type="ECO:0000256" key="5">
    <source>
        <dbReference type="ARBA" id="ARBA00022801"/>
    </source>
</evidence>
<dbReference type="GO" id="GO:0009986">
    <property type="term" value="C:cell surface"/>
    <property type="evidence" value="ECO:0007669"/>
    <property type="project" value="TreeGrafter"/>
</dbReference>
<dbReference type="PANTHER" id="PTHR16631:SF13">
    <property type="entry name" value="GLUCAN ENDO-1,3-BETA-GLUCOSIDASE EGLC-RELATED"/>
    <property type="match status" value="1"/>
</dbReference>
<gene>
    <name evidence="6" type="ORF">BDV96DRAFT_477416</name>
</gene>
<feature type="non-terminal residue" evidence="6">
    <location>
        <position position="265"/>
    </location>
</feature>
<dbReference type="EMBL" id="ML977356">
    <property type="protein sequence ID" value="KAF2107187.1"/>
    <property type="molecule type" value="Genomic_DNA"/>
</dbReference>
<dbReference type="OrthoDB" id="77201at2759"/>
<keyword evidence="5 6" id="KW-0378">Hydrolase</keyword>
<dbReference type="InterPro" id="IPR017853">
    <property type="entry name" value="GH"/>
</dbReference>
<accession>A0A6A5YLH9</accession>
<dbReference type="Proteomes" id="UP000799770">
    <property type="component" value="Unassembled WGS sequence"/>
</dbReference>
<dbReference type="GO" id="GO:0042973">
    <property type="term" value="F:glucan endo-1,3-beta-D-glucosidase activity"/>
    <property type="evidence" value="ECO:0007669"/>
    <property type="project" value="UniProtKB-EC"/>
</dbReference>
<dbReference type="InterPro" id="IPR050732">
    <property type="entry name" value="Beta-glucan_modifiers"/>
</dbReference>
<reference evidence="6" key="1">
    <citation type="journal article" date="2020" name="Stud. Mycol.">
        <title>101 Dothideomycetes genomes: a test case for predicting lifestyles and emergence of pathogens.</title>
        <authorList>
            <person name="Haridas S."/>
            <person name="Albert R."/>
            <person name="Binder M."/>
            <person name="Bloem J."/>
            <person name="Labutti K."/>
            <person name="Salamov A."/>
            <person name="Andreopoulos B."/>
            <person name="Baker S."/>
            <person name="Barry K."/>
            <person name="Bills G."/>
            <person name="Bluhm B."/>
            <person name="Cannon C."/>
            <person name="Castanera R."/>
            <person name="Culley D."/>
            <person name="Daum C."/>
            <person name="Ezra D."/>
            <person name="Gonzalez J."/>
            <person name="Henrissat B."/>
            <person name="Kuo A."/>
            <person name="Liang C."/>
            <person name="Lipzen A."/>
            <person name="Lutzoni F."/>
            <person name="Magnuson J."/>
            <person name="Mondo S."/>
            <person name="Nolan M."/>
            <person name="Ohm R."/>
            <person name="Pangilinan J."/>
            <person name="Park H.-J."/>
            <person name="Ramirez L."/>
            <person name="Alfaro M."/>
            <person name="Sun H."/>
            <person name="Tritt A."/>
            <person name="Yoshinaga Y."/>
            <person name="Zwiers L.-H."/>
            <person name="Turgeon B."/>
            <person name="Goodwin S."/>
            <person name="Spatafora J."/>
            <person name="Crous P."/>
            <person name="Grigoriev I."/>
        </authorList>
    </citation>
    <scope>NUCLEOTIDE SEQUENCE</scope>
    <source>
        <strain evidence="6">CBS 627.86</strain>
    </source>
</reference>
<evidence type="ECO:0000256" key="4">
    <source>
        <dbReference type="ARBA" id="ARBA00012780"/>
    </source>
</evidence>